<comment type="caution">
    <text evidence="2">The sequence shown here is derived from an EMBL/GenBank/DDBJ whole genome shotgun (WGS) entry which is preliminary data.</text>
</comment>
<dbReference type="KEGG" id="amus:LMH87_004351"/>
<feature type="compositionally biased region" description="Acidic residues" evidence="1">
    <location>
        <begin position="201"/>
        <end position="213"/>
    </location>
</feature>
<sequence length="729" mass="80135">MTSTTTTSRRFKLFGYSKNIEPYTKKRIIEFGMCNLHANLNREYDPDRDDELRAMRAGSNISDFDNTEFRIQRQKVDLTYVYENVDIEMPTAAQLRRMPGPVRRNMRVVPQTPRAELYNRGPAVAPTPKIPDPYDDSPLWGFRDKYMYRARIDPEEAKEAKRQKMPKENKKKRKARGRNQSEHPEEADIEIGHGRKRPRVDEEEQAQMEEEQVQDYNPVHLPPTPATTPGFTAPCDMPVQSIEQTDGQVEANIELLANFNNTHSAPTAPTEARATTSTSSSSSTSPPTRSRAAPSSSSSSSSRPSPTVAVKGGGREARGKVLRGGGAAPAPSSPLNPPSLGSLEPVVEASSSSSSSSAPAATVDQGPPQFARQGFLALPNEELVYRNQSLGLQPAILGTCTTIFREAARTLYGENEFLYLLRDGANHVADVTAVGQDDAPNPASDAEEDPEWGPARRATRRGRRSAVKPLEKFDINLDRYIRYVRHICIEAEHNRFDEAAQTRAASAVKVFTDRYPAMPAGSFSTRLASLELRVVPMWEANVGELGGGGGFTFLDWFDADTGLMRSIRDLSCDQLTVRVLPPPGNQARGSRRLRNAGGGASVVGGPPTFTHHVSMHDYQVGRLVRDFGMVDVWAGDGAMQLGREARLGEMEAGFRRLQRVLEGVCRDATYGERGCPRVVEDGEDGDGDGEGQDADGGDGVGDDGPADDDFEEELLLLDNDDEDDEDYED</sequence>
<feature type="compositionally biased region" description="Basic and acidic residues" evidence="1">
    <location>
        <begin position="154"/>
        <end position="168"/>
    </location>
</feature>
<name>A0A9W8Q5G6_AKAMU</name>
<feature type="region of interest" description="Disordered" evidence="1">
    <location>
        <begin position="154"/>
        <end position="238"/>
    </location>
</feature>
<protein>
    <submittedName>
        <fullName evidence="2">Uncharacterized protein</fullName>
    </submittedName>
</protein>
<dbReference type="EMBL" id="JAJHUN010000011">
    <property type="protein sequence ID" value="KAJ4145502.1"/>
    <property type="molecule type" value="Genomic_DNA"/>
</dbReference>
<evidence type="ECO:0000313" key="2">
    <source>
        <dbReference type="EMBL" id="KAJ4145502.1"/>
    </source>
</evidence>
<feature type="region of interest" description="Disordered" evidence="1">
    <location>
        <begin position="674"/>
        <end position="729"/>
    </location>
</feature>
<feature type="compositionally biased region" description="Low complexity" evidence="1">
    <location>
        <begin position="338"/>
        <end position="361"/>
    </location>
</feature>
<feature type="region of interest" description="Disordered" evidence="1">
    <location>
        <begin position="261"/>
        <end position="367"/>
    </location>
</feature>
<feature type="compositionally biased region" description="Low complexity" evidence="1">
    <location>
        <begin position="264"/>
        <end position="307"/>
    </location>
</feature>
<evidence type="ECO:0000313" key="3">
    <source>
        <dbReference type="Proteomes" id="UP001144673"/>
    </source>
</evidence>
<dbReference type="GeneID" id="80891510"/>
<accession>A0A9W8Q5G6</accession>
<dbReference type="Proteomes" id="UP001144673">
    <property type="component" value="Chromosome 2"/>
</dbReference>
<organism evidence="2 3">
    <name type="scientific">Akanthomyces muscarius</name>
    <name type="common">Entomopathogenic fungus</name>
    <name type="synonym">Lecanicillium muscarium</name>
    <dbReference type="NCBI Taxonomy" id="2231603"/>
    <lineage>
        <taxon>Eukaryota</taxon>
        <taxon>Fungi</taxon>
        <taxon>Dikarya</taxon>
        <taxon>Ascomycota</taxon>
        <taxon>Pezizomycotina</taxon>
        <taxon>Sordariomycetes</taxon>
        <taxon>Hypocreomycetidae</taxon>
        <taxon>Hypocreales</taxon>
        <taxon>Cordycipitaceae</taxon>
        <taxon>Akanthomyces</taxon>
    </lineage>
</organism>
<feature type="compositionally biased region" description="Basic and acidic residues" evidence="1">
    <location>
        <begin position="179"/>
        <end position="193"/>
    </location>
</feature>
<gene>
    <name evidence="2" type="ORF">LMH87_004351</name>
</gene>
<evidence type="ECO:0000256" key="1">
    <source>
        <dbReference type="SAM" id="MobiDB-lite"/>
    </source>
</evidence>
<dbReference type="AlphaFoldDB" id="A0A9W8Q5G6"/>
<proteinExistence type="predicted"/>
<reference evidence="2" key="1">
    <citation type="journal article" date="2023" name="Access Microbiol">
        <title>De-novo genome assembly for Akanthomyces muscarius, a biocontrol agent of insect agricultural pests.</title>
        <authorList>
            <person name="Erdos Z."/>
            <person name="Studholme D.J."/>
            <person name="Raymond B."/>
            <person name="Sharma M."/>
        </authorList>
    </citation>
    <scope>NUCLEOTIDE SEQUENCE</scope>
    <source>
        <strain evidence="2">Ve6</strain>
    </source>
</reference>
<keyword evidence="3" id="KW-1185">Reference proteome</keyword>
<dbReference type="RefSeq" id="XP_056049172.1">
    <property type="nucleotide sequence ID" value="XM_056195556.1"/>
</dbReference>
<feature type="region of interest" description="Disordered" evidence="1">
    <location>
        <begin position="435"/>
        <end position="463"/>
    </location>
</feature>
<feature type="compositionally biased region" description="Acidic residues" evidence="1">
    <location>
        <begin position="681"/>
        <end position="729"/>
    </location>
</feature>